<dbReference type="Proteomes" id="UP000001876">
    <property type="component" value="Unassembled WGS sequence"/>
</dbReference>
<feature type="region of interest" description="Disordered" evidence="1">
    <location>
        <begin position="330"/>
        <end position="382"/>
    </location>
</feature>
<evidence type="ECO:0000313" key="3">
    <source>
        <dbReference type="Proteomes" id="UP000001876"/>
    </source>
</evidence>
<dbReference type="OrthoDB" id="443402at2759"/>
<keyword evidence="3" id="KW-1185">Reference proteome</keyword>
<dbReference type="Gene3D" id="3.40.50.150">
    <property type="entry name" value="Vaccinia Virus protein VP39"/>
    <property type="match status" value="1"/>
</dbReference>
<protein>
    <submittedName>
        <fullName evidence="2">Predicted protein</fullName>
    </submittedName>
</protein>
<dbReference type="eggNOG" id="ENOG502S1VE">
    <property type="taxonomic scope" value="Eukaryota"/>
</dbReference>
<dbReference type="SUPFAM" id="SSF53335">
    <property type="entry name" value="S-adenosyl-L-methionine-dependent methyltransferases"/>
    <property type="match status" value="1"/>
</dbReference>
<dbReference type="EMBL" id="GG663740">
    <property type="protein sequence ID" value="EEH56635.1"/>
    <property type="molecule type" value="Genomic_DNA"/>
</dbReference>
<dbReference type="STRING" id="564608.C1MUJ2"/>
<evidence type="ECO:0000256" key="1">
    <source>
        <dbReference type="SAM" id="MobiDB-lite"/>
    </source>
</evidence>
<dbReference type="PANTHER" id="PTHR21451">
    <property type="entry name" value="HISTONE H3 METHYLTRANSFERASE"/>
    <property type="match status" value="1"/>
</dbReference>
<gene>
    <name evidence="2" type="ORF">MICPUCDRAFT_58826</name>
</gene>
<proteinExistence type="predicted"/>
<dbReference type="AlphaFoldDB" id="C1MUJ2"/>
<dbReference type="GO" id="GO:0051726">
    <property type="term" value="P:regulation of cell cycle"/>
    <property type="evidence" value="ECO:0007669"/>
    <property type="project" value="InterPro"/>
</dbReference>
<dbReference type="RefSeq" id="XP_003059503.1">
    <property type="nucleotide sequence ID" value="XM_003059457.1"/>
</dbReference>
<organism evidence="3">
    <name type="scientific">Micromonas pusilla (strain CCMP1545)</name>
    <name type="common">Picoplanktonic green alga</name>
    <dbReference type="NCBI Taxonomy" id="564608"/>
    <lineage>
        <taxon>Eukaryota</taxon>
        <taxon>Viridiplantae</taxon>
        <taxon>Chlorophyta</taxon>
        <taxon>Mamiellophyceae</taxon>
        <taxon>Mamiellales</taxon>
        <taxon>Mamiellaceae</taxon>
        <taxon>Micromonas</taxon>
    </lineage>
</organism>
<sequence length="401" mass="43323">MSDEDDEDARAGARDTLVAYGPSLMNFRAEADAVRAEAIRARLAAAATRPPPVETPDASSGVLPPRRAMLLLEELFRDHPGSLARERCRDEVFARDEDESVRDLVYGEFGFMSLVAFFETHRARIPREGAKLVDLGAGVGRPAFAAATLHPFESCVGIECLRGLHALGAELVSLYDAECAPAIAAAMRAHAVASGTLPMDDDDDEDGGGGARAPRVRMIRGDFLDDDGWGDADVVLINSCCFSEQLFAKIEARAMELLRPGALAVTLRQRFVDVTNPDDKTEGAVGECWTLLEARERRMSWGPSMMYVYARTDAPAPPYEYIRFPKSPKREAAAANGEAASRSPLSSPLKSPPKSPPASPAVARLQRKLEASSSDDEEKTVANVKAMNKLTVDDVVASDSD</sequence>
<dbReference type="KEGG" id="mpp:MICPUCDRAFT_58826"/>
<dbReference type="PANTHER" id="PTHR21451:SF19">
    <property type="entry name" value="ACTIVATED IN BLOCKED UNFOLDED PROTEIN RESPONSE"/>
    <property type="match status" value="1"/>
</dbReference>
<evidence type="ECO:0000313" key="2">
    <source>
        <dbReference type="EMBL" id="EEH56635.1"/>
    </source>
</evidence>
<dbReference type="GeneID" id="9684648"/>
<reference evidence="2 3" key="1">
    <citation type="journal article" date="2009" name="Science">
        <title>Green evolution and dynamic adaptations revealed by genomes of the marine picoeukaryotes Micromonas.</title>
        <authorList>
            <person name="Worden A.Z."/>
            <person name="Lee J.H."/>
            <person name="Mock T."/>
            <person name="Rouze P."/>
            <person name="Simmons M.P."/>
            <person name="Aerts A.L."/>
            <person name="Allen A.E."/>
            <person name="Cuvelier M.L."/>
            <person name="Derelle E."/>
            <person name="Everett M.V."/>
            <person name="Foulon E."/>
            <person name="Grimwood J."/>
            <person name="Gundlach H."/>
            <person name="Henrissat B."/>
            <person name="Napoli C."/>
            <person name="McDonald S.M."/>
            <person name="Parker M.S."/>
            <person name="Rombauts S."/>
            <person name="Salamov A."/>
            <person name="Von Dassow P."/>
            <person name="Badger J.H."/>
            <person name="Coutinho P.M."/>
            <person name="Demir E."/>
            <person name="Dubchak I."/>
            <person name="Gentemann C."/>
            <person name="Eikrem W."/>
            <person name="Gready J.E."/>
            <person name="John U."/>
            <person name="Lanier W."/>
            <person name="Lindquist E.A."/>
            <person name="Lucas S."/>
            <person name="Mayer K.F."/>
            <person name="Moreau H."/>
            <person name="Not F."/>
            <person name="Otillar R."/>
            <person name="Panaud O."/>
            <person name="Pangilinan J."/>
            <person name="Paulsen I."/>
            <person name="Piegu B."/>
            <person name="Poliakov A."/>
            <person name="Robbens S."/>
            <person name="Schmutz J."/>
            <person name="Toulza E."/>
            <person name="Wyss T."/>
            <person name="Zelensky A."/>
            <person name="Zhou K."/>
            <person name="Armbrust E.V."/>
            <person name="Bhattacharya D."/>
            <person name="Goodenough U.W."/>
            <person name="Van de Peer Y."/>
            <person name="Grigoriev I.V."/>
        </authorList>
    </citation>
    <scope>NUCLEOTIDE SEQUENCE [LARGE SCALE GENOMIC DNA]</scope>
    <source>
        <strain evidence="2 3">CCMP1545</strain>
    </source>
</reference>
<accession>C1MUJ2</accession>
<dbReference type="InterPro" id="IPR029063">
    <property type="entry name" value="SAM-dependent_MTases_sf"/>
</dbReference>
<feature type="compositionally biased region" description="Low complexity" evidence="1">
    <location>
        <begin position="333"/>
        <end position="349"/>
    </location>
</feature>
<feature type="compositionally biased region" description="Pro residues" evidence="1">
    <location>
        <begin position="350"/>
        <end position="359"/>
    </location>
</feature>
<dbReference type="InterPro" id="IPR030445">
    <property type="entry name" value="H3-K79_meTrfase"/>
</dbReference>
<name>C1MUJ2_MICPC</name>
<dbReference type="GO" id="GO:0031151">
    <property type="term" value="F:histone H3K79 methyltransferase activity"/>
    <property type="evidence" value="ECO:0007669"/>
    <property type="project" value="InterPro"/>
</dbReference>